<sequence length="244" mass="26622">MRITKTVLVLLAAAVLPLQGNAALSYNYDIEWELVETNSRIYSYPNNPFPFDEFERDPVSSSLLNAYAETSASRVNGNVSLYTEFRRIGGNFGYAYASVAGKFVVPETVENFTTINAFLDVLVTPNGGERQQVAFIAAERWSDDFMGVGEIPQDEPAYCGESIFGACSALSPTVNQYLFAPGQEVYFIFSSLLFSGLENTIASKSMDIELSTQFPISQVPIPAAAWLFGSAILGLIGAAKRKKA</sequence>
<keyword evidence="1" id="KW-0812">Transmembrane</keyword>
<dbReference type="EMBL" id="SHNN01000001">
    <property type="protein sequence ID" value="MCX2979741.1"/>
    <property type="molecule type" value="Genomic_DNA"/>
</dbReference>
<proteinExistence type="predicted"/>
<organism evidence="3 4">
    <name type="scientific">Candidatus Litorirhabdus singularis</name>
    <dbReference type="NCBI Taxonomy" id="2518993"/>
    <lineage>
        <taxon>Bacteria</taxon>
        <taxon>Pseudomonadati</taxon>
        <taxon>Pseudomonadota</taxon>
        <taxon>Gammaproteobacteria</taxon>
        <taxon>Cellvibrionales</taxon>
        <taxon>Halieaceae</taxon>
        <taxon>Candidatus Litorirhabdus</taxon>
    </lineage>
</organism>
<feature type="transmembrane region" description="Helical" evidence="1">
    <location>
        <begin position="219"/>
        <end position="239"/>
    </location>
</feature>
<keyword evidence="4" id="KW-1185">Reference proteome</keyword>
<feature type="chain" id="PRO_5046507305" description="VPLPA-CTERM sorting domain-containing protein" evidence="2">
    <location>
        <begin position="23"/>
        <end position="244"/>
    </location>
</feature>
<protein>
    <recommendedName>
        <fullName evidence="5">VPLPA-CTERM sorting domain-containing protein</fullName>
    </recommendedName>
</protein>
<gene>
    <name evidence="3" type="ORF">EYC98_02560</name>
</gene>
<comment type="caution">
    <text evidence="3">The sequence shown here is derived from an EMBL/GenBank/DDBJ whole genome shotgun (WGS) entry which is preliminary data.</text>
</comment>
<evidence type="ECO:0000256" key="2">
    <source>
        <dbReference type="SAM" id="SignalP"/>
    </source>
</evidence>
<evidence type="ECO:0000313" key="4">
    <source>
        <dbReference type="Proteomes" id="UP001143362"/>
    </source>
</evidence>
<feature type="signal peptide" evidence="2">
    <location>
        <begin position="1"/>
        <end position="22"/>
    </location>
</feature>
<evidence type="ECO:0000256" key="1">
    <source>
        <dbReference type="SAM" id="Phobius"/>
    </source>
</evidence>
<keyword evidence="1" id="KW-0472">Membrane</keyword>
<keyword evidence="1" id="KW-1133">Transmembrane helix</keyword>
<dbReference type="Proteomes" id="UP001143362">
    <property type="component" value="Unassembled WGS sequence"/>
</dbReference>
<evidence type="ECO:0000313" key="3">
    <source>
        <dbReference type="EMBL" id="MCX2979741.1"/>
    </source>
</evidence>
<dbReference type="RefSeq" id="WP_279243740.1">
    <property type="nucleotide sequence ID" value="NZ_SHNN01000001.1"/>
</dbReference>
<evidence type="ECO:0008006" key="5">
    <source>
        <dbReference type="Google" id="ProtNLM"/>
    </source>
</evidence>
<name>A0ABT3TD82_9GAMM</name>
<accession>A0ABT3TD82</accession>
<keyword evidence="2" id="KW-0732">Signal</keyword>
<reference evidence="3" key="1">
    <citation type="submission" date="2019-02" db="EMBL/GenBank/DDBJ databases">
        <authorList>
            <person name="Li S.-H."/>
        </authorList>
    </citation>
    <scope>NUCLEOTIDE SEQUENCE</scope>
    <source>
        <strain evidence="3">IMCC14734</strain>
    </source>
</reference>